<evidence type="ECO:0000313" key="1">
    <source>
        <dbReference type="EMBL" id="XCM37291.1"/>
    </source>
</evidence>
<name>A0AAU8JGN9_9CYAN</name>
<dbReference type="AlphaFoldDB" id="A0AAU8JGN9"/>
<organism evidence="1">
    <name type="scientific">Planktothricoides raciborskii GIHE-MW2</name>
    <dbReference type="NCBI Taxonomy" id="2792601"/>
    <lineage>
        <taxon>Bacteria</taxon>
        <taxon>Bacillati</taxon>
        <taxon>Cyanobacteriota</taxon>
        <taxon>Cyanophyceae</taxon>
        <taxon>Oscillatoriophycideae</taxon>
        <taxon>Oscillatoriales</taxon>
        <taxon>Oscillatoriaceae</taxon>
        <taxon>Planktothricoides</taxon>
    </lineage>
</organism>
<gene>
    <name evidence="1" type="ORF">ABWT76_000039</name>
</gene>
<proteinExistence type="predicted"/>
<protein>
    <submittedName>
        <fullName evidence="1">Uncharacterized protein</fullName>
    </submittedName>
</protein>
<sequence length="59" mass="6617">MGKPGNPVHETYEKFFGLLSNFFAQMTITQDYVAIAANQAAVKWTGISKKWQNCPSGRH</sequence>
<dbReference type="RefSeq" id="WP_231636825.1">
    <property type="nucleotide sequence ID" value="NZ_CP159837.1"/>
</dbReference>
<reference evidence="1" key="1">
    <citation type="submission" date="2024-07" db="EMBL/GenBank/DDBJ databases">
        <authorList>
            <person name="Kim Y.J."/>
            <person name="Jeong J.Y."/>
        </authorList>
    </citation>
    <scope>NUCLEOTIDE SEQUENCE</scope>
    <source>
        <strain evidence="1">GIHE-MW2</strain>
    </source>
</reference>
<accession>A0AAU8JGN9</accession>
<dbReference type="EMBL" id="CP159837">
    <property type="protein sequence ID" value="XCM37291.1"/>
    <property type="molecule type" value="Genomic_DNA"/>
</dbReference>